<dbReference type="EMBL" id="CAJHJF010001594">
    <property type="protein sequence ID" value="CAD6919288.1"/>
    <property type="molecule type" value="Genomic_DNA"/>
</dbReference>
<accession>A0A9N8LPA2</accession>
<reference evidence="1 2" key="1">
    <citation type="submission" date="2020-10" db="EMBL/GenBank/DDBJ databases">
        <authorList>
            <person name="Sedaghatjoo S."/>
        </authorList>
    </citation>
    <scope>NUCLEOTIDE SEQUENCE [LARGE SCALE GENOMIC DNA]</scope>
    <source>
        <strain evidence="1 2">LLFL</strain>
    </source>
</reference>
<comment type="caution">
    <text evidence="1">The sequence shown here is derived from an EMBL/GenBank/DDBJ whole genome shotgun (WGS) entry which is preliminary data.</text>
</comment>
<name>A0A9N8LPA2_9BASI</name>
<proteinExistence type="predicted"/>
<gene>
    <name evidence="1" type="ORF">JKILLFL_G7738</name>
</gene>
<organism evidence="1 2">
    <name type="scientific">Tilletia laevis</name>
    <dbReference type="NCBI Taxonomy" id="157183"/>
    <lineage>
        <taxon>Eukaryota</taxon>
        <taxon>Fungi</taxon>
        <taxon>Dikarya</taxon>
        <taxon>Basidiomycota</taxon>
        <taxon>Ustilaginomycotina</taxon>
        <taxon>Exobasidiomycetes</taxon>
        <taxon>Tilletiales</taxon>
        <taxon>Tilletiaceae</taxon>
        <taxon>Tilletia</taxon>
    </lineage>
</organism>
<evidence type="ECO:0000313" key="2">
    <source>
        <dbReference type="Proteomes" id="UP000836404"/>
    </source>
</evidence>
<evidence type="ECO:0000313" key="1">
    <source>
        <dbReference type="EMBL" id="CAD6919288.1"/>
    </source>
</evidence>
<feature type="non-terminal residue" evidence="1">
    <location>
        <position position="1"/>
    </location>
</feature>
<keyword evidence="2" id="KW-1185">Reference proteome</keyword>
<sequence>YLSTVSDCKAQVLITGSLMNKRTRGTRFRVLVALETSAFLMNAMEEA</sequence>
<dbReference type="Proteomes" id="UP000836404">
    <property type="component" value="Unassembled WGS sequence"/>
</dbReference>
<dbReference type="AlphaFoldDB" id="A0A9N8LPA2"/>
<protein>
    <submittedName>
        <fullName evidence="1">Uncharacterized protein</fullName>
    </submittedName>
</protein>